<dbReference type="EMBL" id="BARU01018619">
    <property type="protein sequence ID" value="GAH58638.1"/>
    <property type="molecule type" value="Genomic_DNA"/>
</dbReference>
<reference evidence="1" key="1">
    <citation type="journal article" date="2014" name="Front. Microbiol.">
        <title>High frequency of phylogenetically diverse reductive dehalogenase-homologous genes in deep subseafloor sedimentary metagenomes.</title>
        <authorList>
            <person name="Kawai M."/>
            <person name="Futagami T."/>
            <person name="Toyoda A."/>
            <person name="Takaki Y."/>
            <person name="Nishi S."/>
            <person name="Hori S."/>
            <person name="Arai W."/>
            <person name="Tsubouchi T."/>
            <person name="Morono Y."/>
            <person name="Uchiyama I."/>
            <person name="Ito T."/>
            <person name="Fujiyama A."/>
            <person name="Inagaki F."/>
            <person name="Takami H."/>
        </authorList>
    </citation>
    <scope>NUCLEOTIDE SEQUENCE</scope>
    <source>
        <strain evidence="1">Expedition CK06-06</strain>
    </source>
</reference>
<accession>X1IM60</accession>
<feature type="non-terminal residue" evidence="1">
    <location>
        <position position="42"/>
    </location>
</feature>
<proteinExistence type="predicted"/>
<dbReference type="AlphaFoldDB" id="X1IM60"/>
<name>X1IM60_9ZZZZ</name>
<sequence length="42" mass="4708">MADKYVEIVENILGPNEEILEITLQKTLASKPIIVAITNLRL</sequence>
<protein>
    <submittedName>
        <fullName evidence="1">Uncharacterized protein</fullName>
    </submittedName>
</protein>
<evidence type="ECO:0000313" key="1">
    <source>
        <dbReference type="EMBL" id="GAH58638.1"/>
    </source>
</evidence>
<organism evidence="1">
    <name type="scientific">marine sediment metagenome</name>
    <dbReference type="NCBI Taxonomy" id="412755"/>
    <lineage>
        <taxon>unclassified sequences</taxon>
        <taxon>metagenomes</taxon>
        <taxon>ecological metagenomes</taxon>
    </lineage>
</organism>
<gene>
    <name evidence="1" type="ORF">S03H2_30767</name>
</gene>
<comment type="caution">
    <text evidence="1">The sequence shown here is derived from an EMBL/GenBank/DDBJ whole genome shotgun (WGS) entry which is preliminary data.</text>
</comment>